<dbReference type="Proteomes" id="UP001307849">
    <property type="component" value="Unassembled WGS sequence"/>
</dbReference>
<dbReference type="SUPFAM" id="SSF53098">
    <property type="entry name" value="Ribonuclease H-like"/>
    <property type="match status" value="1"/>
</dbReference>
<gene>
    <name evidence="2" type="ORF">TWF506_009350</name>
</gene>
<dbReference type="InterPro" id="IPR002156">
    <property type="entry name" value="RNaseH_domain"/>
</dbReference>
<dbReference type="Pfam" id="PF00075">
    <property type="entry name" value="RNase_H"/>
    <property type="match status" value="1"/>
</dbReference>
<name>A0AAN8N4X7_9PEZI</name>
<keyword evidence="3" id="KW-1185">Reference proteome</keyword>
<dbReference type="InterPro" id="IPR036397">
    <property type="entry name" value="RNaseH_sf"/>
</dbReference>
<accession>A0AAN8N4X7</accession>
<dbReference type="AlphaFoldDB" id="A0AAN8N4X7"/>
<proteinExistence type="predicted"/>
<dbReference type="InterPro" id="IPR012337">
    <property type="entry name" value="RNaseH-like_sf"/>
</dbReference>
<protein>
    <recommendedName>
        <fullName evidence="1">RNase H type-1 domain-containing protein</fullName>
    </recommendedName>
</protein>
<evidence type="ECO:0000313" key="2">
    <source>
        <dbReference type="EMBL" id="KAK6513186.1"/>
    </source>
</evidence>
<dbReference type="GO" id="GO:0003676">
    <property type="term" value="F:nucleic acid binding"/>
    <property type="evidence" value="ECO:0007669"/>
    <property type="project" value="InterPro"/>
</dbReference>
<dbReference type="GO" id="GO:0004523">
    <property type="term" value="F:RNA-DNA hybrid ribonuclease activity"/>
    <property type="evidence" value="ECO:0007669"/>
    <property type="project" value="InterPro"/>
</dbReference>
<sequence length="500" mass="56806">MSSPRGLSIQEDELDRMDLAVVSVPFTGYLPTGNPIKFRCVKQLPLPMLDIGFFKKNLLGKKNISWTANRILSFPGWRSENGTCIFPMVKDRSYHKDDGEAFLFPATVGQPIRIHAFGIVTLPMVLYGVALSIQCLLVDKMYLIPLPRNVHDVPLLMDNRLFDGRKLPLRLTIFKPAFLMKPGKPEMCSYHQNTPGKVNTAICISVASACLEYGKHLDDESDEEQDAAREEDADLLLDDHRERVRYNQFGEPIRSKLYEELIGQNHCGAGIFFAPGSQFNVSRRLEDEIDTPERAEIQAAIEALKSLTNMGKYTGYHYIEVVIITNSKFVCQIAENPKTVIEWAVDGWKTDDGEDIPNADLWNEYIRNIDYQHTVTWKFCEMDRTAPAMVLARKAAMENIFLNEGSDHDRRQRERSLPSQFVEVQDDQAGPLYDVFVDKEAEETVQRIGTVIFDGGVSSRDLPKGFYSKVDCRHCRGTHTWIKWQGCLDTSTSHIPGFVL</sequence>
<dbReference type="EMBL" id="JAVHJM010000006">
    <property type="protein sequence ID" value="KAK6513186.1"/>
    <property type="molecule type" value="Genomic_DNA"/>
</dbReference>
<evidence type="ECO:0000259" key="1">
    <source>
        <dbReference type="PROSITE" id="PS50879"/>
    </source>
</evidence>
<dbReference type="Gene3D" id="3.30.420.10">
    <property type="entry name" value="Ribonuclease H-like superfamily/Ribonuclease H"/>
    <property type="match status" value="1"/>
</dbReference>
<organism evidence="2 3">
    <name type="scientific">Arthrobotrys conoides</name>
    <dbReference type="NCBI Taxonomy" id="74498"/>
    <lineage>
        <taxon>Eukaryota</taxon>
        <taxon>Fungi</taxon>
        <taxon>Dikarya</taxon>
        <taxon>Ascomycota</taxon>
        <taxon>Pezizomycotina</taxon>
        <taxon>Orbiliomycetes</taxon>
        <taxon>Orbiliales</taxon>
        <taxon>Orbiliaceae</taxon>
        <taxon>Arthrobotrys</taxon>
    </lineage>
</organism>
<evidence type="ECO:0000313" key="3">
    <source>
        <dbReference type="Proteomes" id="UP001307849"/>
    </source>
</evidence>
<reference evidence="2 3" key="1">
    <citation type="submission" date="2019-10" db="EMBL/GenBank/DDBJ databases">
        <authorList>
            <person name="Palmer J.M."/>
        </authorList>
    </citation>
    <scope>NUCLEOTIDE SEQUENCE [LARGE SCALE GENOMIC DNA]</scope>
    <source>
        <strain evidence="2 3">TWF506</strain>
    </source>
</reference>
<feature type="domain" description="RNase H type-1" evidence="1">
    <location>
        <begin position="198"/>
        <end position="401"/>
    </location>
</feature>
<comment type="caution">
    <text evidence="2">The sequence shown here is derived from an EMBL/GenBank/DDBJ whole genome shotgun (WGS) entry which is preliminary data.</text>
</comment>
<dbReference type="PROSITE" id="PS50879">
    <property type="entry name" value="RNASE_H_1"/>
    <property type="match status" value="1"/>
</dbReference>